<feature type="compositionally biased region" description="Polar residues" evidence="2">
    <location>
        <begin position="18"/>
        <end position="28"/>
    </location>
</feature>
<reference evidence="3" key="2">
    <citation type="submission" date="2023-05" db="EMBL/GenBank/DDBJ databases">
        <authorList>
            <consortium name="Lawrence Berkeley National Laboratory"/>
            <person name="Steindorff A."/>
            <person name="Hensen N."/>
            <person name="Bonometti L."/>
            <person name="Westerberg I."/>
            <person name="Brannstrom I.O."/>
            <person name="Guillou S."/>
            <person name="Cros-Aarteil S."/>
            <person name="Calhoun S."/>
            <person name="Haridas S."/>
            <person name="Kuo A."/>
            <person name="Mondo S."/>
            <person name="Pangilinan J."/>
            <person name="Riley R."/>
            <person name="Labutti K."/>
            <person name="Andreopoulos B."/>
            <person name="Lipzen A."/>
            <person name="Chen C."/>
            <person name="Yanf M."/>
            <person name="Daum C."/>
            <person name="Ng V."/>
            <person name="Clum A."/>
            <person name="Ohm R."/>
            <person name="Martin F."/>
            <person name="Silar P."/>
            <person name="Natvig D."/>
            <person name="Lalanne C."/>
            <person name="Gautier V."/>
            <person name="Ament-Velasquez S.L."/>
            <person name="Kruys A."/>
            <person name="Hutchinson M.I."/>
            <person name="Powell A.J."/>
            <person name="Barry K."/>
            <person name="Miller A.N."/>
            <person name="Grigoriev I.V."/>
            <person name="Debuchy R."/>
            <person name="Gladieux P."/>
            <person name="Thoren M.H."/>
            <person name="Johannesson H."/>
        </authorList>
    </citation>
    <scope>NUCLEOTIDE SEQUENCE</scope>
    <source>
        <strain evidence="3">CBS 315.58</strain>
    </source>
</reference>
<dbReference type="EMBL" id="MU863941">
    <property type="protein sequence ID" value="KAK4198779.1"/>
    <property type="molecule type" value="Genomic_DNA"/>
</dbReference>
<evidence type="ECO:0000256" key="1">
    <source>
        <dbReference type="ARBA" id="ARBA00023242"/>
    </source>
</evidence>
<dbReference type="GO" id="GO:0008270">
    <property type="term" value="F:zinc ion binding"/>
    <property type="evidence" value="ECO:0007669"/>
    <property type="project" value="InterPro"/>
</dbReference>
<organism evidence="3 4">
    <name type="scientific">Triangularia verruculosa</name>
    <dbReference type="NCBI Taxonomy" id="2587418"/>
    <lineage>
        <taxon>Eukaryota</taxon>
        <taxon>Fungi</taxon>
        <taxon>Dikarya</taxon>
        <taxon>Ascomycota</taxon>
        <taxon>Pezizomycotina</taxon>
        <taxon>Sordariomycetes</taxon>
        <taxon>Sordariomycetidae</taxon>
        <taxon>Sordariales</taxon>
        <taxon>Podosporaceae</taxon>
        <taxon>Triangularia</taxon>
    </lineage>
</organism>
<evidence type="ECO:0000313" key="4">
    <source>
        <dbReference type="Proteomes" id="UP001303160"/>
    </source>
</evidence>
<dbReference type="AlphaFoldDB" id="A0AAN6XDX1"/>
<feature type="compositionally biased region" description="Polar residues" evidence="2">
    <location>
        <begin position="246"/>
        <end position="269"/>
    </location>
</feature>
<protein>
    <recommendedName>
        <fullName evidence="5">Zn(2)-C6 fungal-type domain-containing protein</fullName>
    </recommendedName>
</protein>
<dbReference type="Proteomes" id="UP001303160">
    <property type="component" value="Unassembled WGS sequence"/>
</dbReference>
<gene>
    <name evidence="3" type="ORF">QBC40DRAFT_283240</name>
</gene>
<keyword evidence="4" id="KW-1185">Reference proteome</keyword>
<evidence type="ECO:0000256" key="2">
    <source>
        <dbReference type="SAM" id="MobiDB-lite"/>
    </source>
</evidence>
<dbReference type="InterPro" id="IPR001138">
    <property type="entry name" value="Zn2Cys6_DnaBD"/>
</dbReference>
<dbReference type="CDD" id="cd00067">
    <property type="entry name" value="GAL4"/>
    <property type="match status" value="1"/>
</dbReference>
<sequence length="279" mass="29600">MTQALDASEASLKRSRSPSDVSNASSCTLPLHSPQRGAQEEANLEDPPSFDISTTTADSTMTASPFQLSTCSTTTTTGSLPQETITKDCLKSMMESFFDSAGFKASTAEYMLRGCPVLPASEAGTGLDTRETISTGSIAAVPGPQGRKLKPVCTSCKCKMRTCDGEGPPCGTCKRHGWACDPGPLRQSSRCWGSEYQSEVSAVSAPGTPSPFLPGITDTAIQDDHVNFRLPQDTRDTFKRNGGPGTFSTLENDQRSTTSNCQDQLQGSGSDVHKQAMDC</sequence>
<reference evidence="3" key="1">
    <citation type="journal article" date="2023" name="Mol. Phylogenet. Evol.">
        <title>Genome-scale phylogeny and comparative genomics of the fungal order Sordariales.</title>
        <authorList>
            <person name="Hensen N."/>
            <person name="Bonometti L."/>
            <person name="Westerberg I."/>
            <person name="Brannstrom I.O."/>
            <person name="Guillou S."/>
            <person name="Cros-Aarteil S."/>
            <person name="Calhoun S."/>
            <person name="Haridas S."/>
            <person name="Kuo A."/>
            <person name="Mondo S."/>
            <person name="Pangilinan J."/>
            <person name="Riley R."/>
            <person name="LaButti K."/>
            <person name="Andreopoulos B."/>
            <person name="Lipzen A."/>
            <person name="Chen C."/>
            <person name="Yan M."/>
            <person name="Daum C."/>
            <person name="Ng V."/>
            <person name="Clum A."/>
            <person name="Steindorff A."/>
            <person name="Ohm R.A."/>
            <person name="Martin F."/>
            <person name="Silar P."/>
            <person name="Natvig D.O."/>
            <person name="Lalanne C."/>
            <person name="Gautier V."/>
            <person name="Ament-Velasquez S.L."/>
            <person name="Kruys A."/>
            <person name="Hutchinson M.I."/>
            <person name="Powell A.J."/>
            <person name="Barry K."/>
            <person name="Miller A.N."/>
            <person name="Grigoriev I.V."/>
            <person name="Debuchy R."/>
            <person name="Gladieux P."/>
            <person name="Hiltunen Thoren M."/>
            <person name="Johannesson H."/>
        </authorList>
    </citation>
    <scope>NUCLEOTIDE SEQUENCE</scope>
    <source>
        <strain evidence="3">CBS 315.58</strain>
    </source>
</reference>
<proteinExistence type="predicted"/>
<comment type="caution">
    <text evidence="3">The sequence shown here is derived from an EMBL/GenBank/DDBJ whole genome shotgun (WGS) entry which is preliminary data.</text>
</comment>
<evidence type="ECO:0000313" key="3">
    <source>
        <dbReference type="EMBL" id="KAK4198779.1"/>
    </source>
</evidence>
<accession>A0AAN6XDX1</accession>
<dbReference type="GO" id="GO:0000981">
    <property type="term" value="F:DNA-binding transcription factor activity, RNA polymerase II-specific"/>
    <property type="evidence" value="ECO:0007669"/>
    <property type="project" value="InterPro"/>
</dbReference>
<keyword evidence="1" id="KW-0539">Nucleus</keyword>
<evidence type="ECO:0008006" key="5">
    <source>
        <dbReference type="Google" id="ProtNLM"/>
    </source>
</evidence>
<name>A0AAN6XDX1_9PEZI</name>
<feature type="region of interest" description="Disordered" evidence="2">
    <location>
        <begin position="1"/>
        <end position="56"/>
    </location>
</feature>
<feature type="region of interest" description="Disordered" evidence="2">
    <location>
        <begin position="234"/>
        <end position="279"/>
    </location>
</feature>